<dbReference type="AlphaFoldDB" id="Q2LWF9"/>
<evidence type="ECO:0000259" key="8">
    <source>
        <dbReference type="Pfam" id="PF01545"/>
    </source>
</evidence>
<dbReference type="Pfam" id="PF16916">
    <property type="entry name" value="ZT_dimer"/>
    <property type="match status" value="1"/>
</dbReference>
<evidence type="ECO:0000256" key="3">
    <source>
        <dbReference type="ARBA" id="ARBA00022448"/>
    </source>
</evidence>
<dbReference type="InterPro" id="IPR027469">
    <property type="entry name" value="Cation_efflux_TMD_sf"/>
</dbReference>
<protein>
    <submittedName>
        <fullName evidence="11">Co/Zn/Cd cation transporter</fullName>
    </submittedName>
</protein>
<dbReference type="InParanoid" id="Q2LWF9"/>
<dbReference type="Pfam" id="PF02579">
    <property type="entry name" value="Nitro_FeMo-Co"/>
    <property type="match status" value="1"/>
</dbReference>
<dbReference type="PANTHER" id="PTHR43840:SF15">
    <property type="entry name" value="MITOCHONDRIAL METAL TRANSPORTER 1-RELATED"/>
    <property type="match status" value="1"/>
</dbReference>
<reference evidence="11 12" key="1">
    <citation type="journal article" date="2007" name="Proc. Natl. Acad. Sci. U.S.A.">
        <title>The genome of Syntrophus aciditrophicus: life at the thermodynamic limit of microbial growth.</title>
        <authorList>
            <person name="McInerney M.J."/>
            <person name="Rohlin L."/>
            <person name="Mouttaki H."/>
            <person name="Kim U."/>
            <person name="Krupp R.S."/>
            <person name="Rios-Hernandez L."/>
            <person name="Sieber J."/>
            <person name="Struchtemeyer C.G."/>
            <person name="Bhattacharyya A."/>
            <person name="Campbell J.W."/>
            <person name="Gunsalus R.P."/>
        </authorList>
    </citation>
    <scope>NUCLEOTIDE SEQUENCE [LARGE SCALE GENOMIC DNA]</scope>
    <source>
        <strain evidence="11 12">SB</strain>
    </source>
</reference>
<name>Q2LWF9_SYNAS</name>
<dbReference type="GO" id="GO:0006882">
    <property type="term" value="P:intracellular zinc ion homeostasis"/>
    <property type="evidence" value="ECO:0007669"/>
    <property type="project" value="TreeGrafter"/>
</dbReference>
<comment type="subcellular location">
    <subcellularLocation>
        <location evidence="1">Membrane</location>
        <topology evidence="1">Multi-pass membrane protein</topology>
    </subcellularLocation>
</comment>
<dbReference type="InterPro" id="IPR027470">
    <property type="entry name" value="Cation_efflux_CTD"/>
</dbReference>
<dbReference type="Gene3D" id="3.30.70.1350">
    <property type="entry name" value="Cation efflux protein, cytoplasmic domain"/>
    <property type="match status" value="1"/>
</dbReference>
<comment type="similarity">
    <text evidence="2">Belongs to the cation diffusion facilitator (CDF) transporter (TC 2.A.4) family.</text>
</comment>
<organism evidence="11 12">
    <name type="scientific">Syntrophus aciditrophicus (strain SB)</name>
    <dbReference type="NCBI Taxonomy" id="56780"/>
    <lineage>
        <taxon>Bacteria</taxon>
        <taxon>Pseudomonadati</taxon>
        <taxon>Thermodesulfobacteriota</taxon>
        <taxon>Syntrophia</taxon>
        <taxon>Syntrophales</taxon>
        <taxon>Syntrophaceae</taxon>
        <taxon>Syntrophus</taxon>
    </lineage>
</organism>
<feature type="transmembrane region" description="Helical" evidence="7">
    <location>
        <begin position="57"/>
        <end position="78"/>
    </location>
</feature>
<keyword evidence="4 7" id="KW-0812">Transmembrane</keyword>
<evidence type="ECO:0000256" key="4">
    <source>
        <dbReference type="ARBA" id="ARBA00022692"/>
    </source>
</evidence>
<dbReference type="InterPro" id="IPR058533">
    <property type="entry name" value="Cation_efflux_TM"/>
</dbReference>
<dbReference type="SUPFAM" id="SSF161111">
    <property type="entry name" value="Cation efflux protein transmembrane domain-like"/>
    <property type="match status" value="1"/>
</dbReference>
<evidence type="ECO:0000259" key="10">
    <source>
        <dbReference type="Pfam" id="PF16916"/>
    </source>
</evidence>
<evidence type="ECO:0000256" key="5">
    <source>
        <dbReference type="ARBA" id="ARBA00022989"/>
    </source>
</evidence>
<evidence type="ECO:0000256" key="6">
    <source>
        <dbReference type="ARBA" id="ARBA00023136"/>
    </source>
</evidence>
<evidence type="ECO:0000313" key="12">
    <source>
        <dbReference type="Proteomes" id="UP000001933"/>
    </source>
</evidence>
<dbReference type="GO" id="GO:0015086">
    <property type="term" value="F:cadmium ion transmembrane transporter activity"/>
    <property type="evidence" value="ECO:0007669"/>
    <property type="project" value="TreeGrafter"/>
</dbReference>
<keyword evidence="6 7" id="KW-0472">Membrane</keyword>
<dbReference type="KEGG" id="sat:SYN_01172"/>
<dbReference type="RefSeq" id="WP_011418442.1">
    <property type="nucleotide sequence ID" value="NC_007759.1"/>
</dbReference>
<sequence length="421" mass="46552">MKTLGVGSENQSAHRPEKRLDQEAELIGKVALYAFLLNLGLAAMKGVLAFWSDSLAVTAGAIDSATDSAASLVLYGGLKLSTRKTPSFPEGLYKIENVLSVFVALSIFFAGLEIALKLFKQSVSSPRISLDIVVLLLVSVAATFLFGRYAILTGRKTESPTLIAEGRHRQVDVLSSSVVLISVLPEYFGYHVSLFGLSIDSIAACAVLIFIAFAGWELLSNGMRVLLDASLDFETLDEARSILKNHPMVVNIRSLSGRNAGRFRFLEASVILRTGDLKKAHRISEDLEQSIREKIPHVERIMIHYEPQSHSHIRFAVPLSDPAGVISRHFGESPFFAILTFRPADRSIVQQDIIENPHKEIETAKGIRVAEWLVEQKIDQIFMTEDLSHKGPSYVFSNAGVNVQRTDAVHLEEILENLKTW</sequence>
<dbReference type="GO" id="GO:0015093">
    <property type="term" value="F:ferrous iron transmembrane transporter activity"/>
    <property type="evidence" value="ECO:0007669"/>
    <property type="project" value="TreeGrafter"/>
</dbReference>
<dbReference type="InterPro" id="IPR002524">
    <property type="entry name" value="Cation_efflux"/>
</dbReference>
<keyword evidence="12" id="KW-1185">Reference proteome</keyword>
<dbReference type="InterPro" id="IPR036837">
    <property type="entry name" value="Cation_efflux_CTD_sf"/>
</dbReference>
<dbReference type="Proteomes" id="UP000001933">
    <property type="component" value="Chromosome"/>
</dbReference>
<dbReference type="Pfam" id="PF01545">
    <property type="entry name" value="Cation_efflux"/>
    <property type="match status" value="1"/>
</dbReference>
<keyword evidence="5 7" id="KW-1133">Transmembrane helix</keyword>
<feature type="domain" description="Cation efflux protein cytoplasmic" evidence="10">
    <location>
        <begin position="232"/>
        <end position="307"/>
    </location>
</feature>
<dbReference type="EMBL" id="CP000252">
    <property type="protein sequence ID" value="ABC78423.1"/>
    <property type="molecule type" value="Genomic_DNA"/>
</dbReference>
<evidence type="ECO:0000256" key="1">
    <source>
        <dbReference type="ARBA" id="ARBA00004141"/>
    </source>
</evidence>
<dbReference type="GO" id="GO:0005886">
    <property type="term" value="C:plasma membrane"/>
    <property type="evidence" value="ECO:0007669"/>
    <property type="project" value="TreeGrafter"/>
</dbReference>
<feature type="transmembrane region" description="Helical" evidence="7">
    <location>
        <begin position="98"/>
        <end position="116"/>
    </location>
</feature>
<dbReference type="NCBIfam" id="TIGR01297">
    <property type="entry name" value="CDF"/>
    <property type="match status" value="1"/>
</dbReference>
<dbReference type="eggNOG" id="COG0053">
    <property type="taxonomic scope" value="Bacteria"/>
</dbReference>
<gene>
    <name evidence="11" type="ORF">SYN_01172</name>
</gene>
<dbReference type="Gene3D" id="1.20.1510.10">
    <property type="entry name" value="Cation efflux protein transmembrane domain"/>
    <property type="match status" value="1"/>
</dbReference>
<dbReference type="PANTHER" id="PTHR43840">
    <property type="entry name" value="MITOCHONDRIAL METAL TRANSPORTER 1-RELATED"/>
    <property type="match status" value="1"/>
</dbReference>
<dbReference type="InterPro" id="IPR036105">
    <property type="entry name" value="DiNase_FeMo-co_biosyn_sf"/>
</dbReference>
<dbReference type="GO" id="GO:0015341">
    <property type="term" value="F:zinc efflux antiporter activity"/>
    <property type="evidence" value="ECO:0007669"/>
    <property type="project" value="TreeGrafter"/>
</dbReference>
<dbReference type="HOGENOM" id="CLU_013430_3_3_7"/>
<dbReference type="InterPro" id="IPR050291">
    <property type="entry name" value="CDF_Transporter"/>
</dbReference>
<dbReference type="InterPro" id="IPR003731">
    <property type="entry name" value="Di-Nase_FeMo-co_biosynth"/>
</dbReference>
<feature type="domain" description="Dinitrogenase iron-molybdenum cofactor biosynthesis" evidence="9">
    <location>
        <begin position="325"/>
        <end position="418"/>
    </location>
</feature>
<feature type="transmembrane region" description="Helical" evidence="7">
    <location>
        <begin position="194"/>
        <end position="216"/>
    </location>
</feature>
<proteinExistence type="inferred from homology"/>
<evidence type="ECO:0000256" key="2">
    <source>
        <dbReference type="ARBA" id="ARBA00008114"/>
    </source>
</evidence>
<dbReference type="Gene3D" id="3.30.420.130">
    <property type="entry name" value="Dinitrogenase iron-molybdenum cofactor biosynthesis domain"/>
    <property type="match status" value="1"/>
</dbReference>
<dbReference type="SUPFAM" id="SSF53146">
    <property type="entry name" value="Nitrogenase accessory factor-like"/>
    <property type="match status" value="1"/>
</dbReference>
<evidence type="ECO:0000259" key="9">
    <source>
        <dbReference type="Pfam" id="PF02579"/>
    </source>
</evidence>
<evidence type="ECO:0000256" key="7">
    <source>
        <dbReference type="SAM" id="Phobius"/>
    </source>
</evidence>
<feature type="transmembrane region" description="Helical" evidence="7">
    <location>
        <begin position="128"/>
        <end position="151"/>
    </location>
</feature>
<evidence type="ECO:0000313" key="11">
    <source>
        <dbReference type="EMBL" id="ABC78423.1"/>
    </source>
</evidence>
<accession>Q2LWF9</accession>
<dbReference type="STRING" id="56780.SYN_01172"/>
<dbReference type="OrthoDB" id="9806522at2"/>
<dbReference type="eggNOG" id="COG1433">
    <property type="taxonomic scope" value="Bacteria"/>
</dbReference>
<dbReference type="SUPFAM" id="SSF160240">
    <property type="entry name" value="Cation efflux protein cytoplasmic domain-like"/>
    <property type="match status" value="1"/>
</dbReference>
<keyword evidence="3" id="KW-0813">Transport</keyword>
<feature type="transmembrane region" description="Helical" evidence="7">
    <location>
        <begin position="30"/>
        <end position="51"/>
    </location>
</feature>
<feature type="domain" description="Cation efflux protein transmembrane" evidence="8">
    <location>
        <begin position="32"/>
        <end position="227"/>
    </location>
</feature>